<dbReference type="Pfam" id="PF23069">
    <property type="entry name" value="DUF7042"/>
    <property type="match status" value="2"/>
</dbReference>
<feature type="domain" description="DUF7042" evidence="1">
    <location>
        <begin position="368"/>
        <end position="484"/>
    </location>
</feature>
<dbReference type="AlphaFoldDB" id="A0A8S9XPP6"/>
<evidence type="ECO:0000313" key="5">
    <source>
        <dbReference type="Proteomes" id="UP000466442"/>
    </source>
</evidence>
<evidence type="ECO:0000313" key="4">
    <source>
        <dbReference type="EMBL" id="KAF6210208.1"/>
    </source>
</evidence>
<feature type="domain" description="DUF7044" evidence="3">
    <location>
        <begin position="37"/>
        <end position="85"/>
    </location>
</feature>
<dbReference type="Pfam" id="PF23070">
    <property type="entry name" value="DUF7043"/>
    <property type="match status" value="1"/>
</dbReference>
<feature type="domain" description="DUF7042" evidence="1">
    <location>
        <begin position="103"/>
        <end position="234"/>
    </location>
</feature>
<dbReference type="PANTHER" id="PTHR22255">
    <property type="entry name" value="LP06548P"/>
    <property type="match status" value="1"/>
</dbReference>
<evidence type="ECO:0000259" key="1">
    <source>
        <dbReference type="Pfam" id="PF23069"/>
    </source>
</evidence>
<dbReference type="PANTHER" id="PTHR22255:SF9">
    <property type="entry name" value="LP06548P"/>
    <property type="match status" value="1"/>
</dbReference>
<accession>A0A8S9XPP6</accession>
<proteinExistence type="predicted"/>
<protein>
    <submittedName>
        <fullName evidence="4">Uncharacterized protein</fullName>
    </submittedName>
</protein>
<keyword evidence="5" id="KW-1185">Reference proteome</keyword>
<evidence type="ECO:0000259" key="2">
    <source>
        <dbReference type="Pfam" id="PF23070"/>
    </source>
</evidence>
<sequence length="529" mass="59859">MSWLSAVESDVRRDRTIDEHIPHVPIELGKRNPQYKLVVQMVKDHCNRCIVMYEKHTNVLQYKETYCETAGRDPISESKSLDNLCSNINGDAPLFSMFRVGAKPVTCPFKNPPFSVVYNKGHGDCGAKEGEPPSKAESCTDDTRLVFKFQACPDVPGTEAAVEELECLGTWKESSNHYLVGRLHHKIATTDEERYRCFVYHRPESHFYEVAQSGEATCSGMVSPVDGSRTFKLTRETTHNRCKFPQWVTQQQHWRSLDYSHSFHFSHKNASLRITSRSIDSKTEIKLVCHQIINQKQHNVARIVVHVVSGCENGYRCMTFYRRDNHVIQMQQSVMYNDPSEAGSCANDDMSPTNTITMITAGLPVGRCPLEGRYTPIPGPSSTTEDSISTPLTECRQQTTLQSLSVGCHSDKRDTMEFQSNCRNIPATSYSCHGSWRDNMTTYVVGSPVSRHSTDSRHYCFIFTYHPGTRGYMLQRVAETCTVSSPVEWTFNITEIGRCDEANTAMKLHFLPPALVVLLPIAILLSSRR</sequence>
<dbReference type="InterPro" id="IPR055470">
    <property type="entry name" value="DUF7042"/>
</dbReference>
<dbReference type="Proteomes" id="UP000466442">
    <property type="component" value="Linkage Group LG5"/>
</dbReference>
<organism evidence="4 5">
    <name type="scientific">Apolygus lucorum</name>
    <name type="common">Small green plant bug</name>
    <name type="synonym">Lygocoris lucorum</name>
    <dbReference type="NCBI Taxonomy" id="248454"/>
    <lineage>
        <taxon>Eukaryota</taxon>
        <taxon>Metazoa</taxon>
        <taxon>Ecdysozoa</taxon>
        <taxon>Arthropoda</taxon>
        <taxon>Hexapoda</taxon>
        <taxon>Insecta</taxon>
        <taxon>Pterygota</taxon>
        <taxon>Neoptera</taxon>
        <taxon>Paraneoptera</taxon>
        <taxon>Hemiptera</taxon>
        <taxon>Heteroptera</taxon>
        <taxon>Panheteroptera</taxon>
        <taxon>Cimicomorpha</taxon>
        <taxon>Miridae</taxon>
        <taxon>Mirini</taxon>
        <taxon>Apolygus</taxon>
    </lineage>
</organism>
<dbReference type="InterPro" id="IPR055471">
    <property type="entry name" value="DUF7043"/>
</dbReference>
<comment type="caution">
    <text evidence="4">The sequence shown here is derived from an EMBL/GenBank/DDBJ whole genome shotgun (WGS) entry which is preliminary data.</text>
</comment>
<dbReference type="InterPro" id="IPR055472">
    <property type="entry name" value="DUF7044"/>
</dbReference>
<reference evidence="4" key="1">
    <citation type="journal article" date="2021" name="Mol. Ecol. Resour.">
        <title>Apolygus lucorum genome provides insights into omnivorousness and mesophyll feeding.</title>
        <authorList>
            <person name="Liu Y."/>
            <person name="Liu H."/>
            <person name="Wang H."/>
            <person name="Huang T."/>
            <person name="Liu B."/>
            <person name="Yang B."/>
            <person name="Yin L."/>
            <person name="Li B."/>
            <person name="Zhang Y."/>
            <person name="Zhang S."/>
            <person name="Jiang F."/>
            <person name="Zhang X."/>
            <person name="Ren Y."/>
            <person name="Wang B."/>
            <person name="Wang S."/>
            <person name="Lu Y."/>
            <person name="Wu K."/>
            <person name="Fan W."/>
            <person name="Wang G."/>
        </authorList>
    </citation>
    <scope>NUCLEOTIDE SEQUENCE</scope>
    <source>
        <strain evidence="4">12Hb</strain>
    </source>
</reference>
<evidence type="ECO:0000259" key="3">
    <source>
        <dbReference type="Pfam" id="PF23071"/>
    </source>
</evidence>
<name>A0A8S9XPP6_APOLU</name>
<feature type="domain" description="DUF7043" evidence="2">
    <location>
        <begin position="239"/>
        <end position="356"/>
    </location>
</feature>
<dbReference type="OrthoDB" id="9979716at2759"/>
<dbReference type="Pfam" id="PF23071">
    <property type="entry name" value="DUF7044"/>
    <property type="match status" value="1"/>
</dbReference>
<dbReference type="EMBL" id="WIXP02000005">
    <property type="protein sequence ID" value="KAF6210208.1"/>
    <property type="molecule type" value="Genomic_DNA"/>
</dbReference>
<gene>
    <name evidence="4" type="ORF">GE061_013311</name>
</gene>
<dbReference type="GO" id="GO:0061909">
    <property type="term" value="P:autophagosome-lysosome fusion"/>
    <property type="evidence" value="ECO:0007669"/>
    <property type="project" value="TreeGrafter"/>
</dbReference>